<dbReference type="InterPro" id="IPR044053">
    <property type="entry name" value="AsaB-like"/>
</dbReference>
<dbReference type="AlphaFoldDB" id="A0A8H3FNP0"/>
<comment type="caution">
    <text evidence="2">The sequence shown here is derived from an EMBL/GenBank/DDBJ whole genome shotgun (WGS) entry which is preliminary data.</text>
</comment>
<reference evidence="2" key="1">
    <citation type="submission" date="2021-03" db="EMBL/GenBank/DDBJ databases">
        <authorList>
            <person name="Tagirdzhanova G."/>
        </authorList>
    </citation>
    <scope>NUCLEOTIDE SEQUENCE</scope>
</reference>
<proteinExistence type="inferred from homology"/>
<gene>
    <name evidence="2" type="ORF">HETSPECPRED_005751</name>
</gene>
<dbReference type="EMBL" id="CAJPDS010000037">
    <property type="protein sequence ID" value="CAF9925123.1"/>
    <property type="molecule type" value="Genomic_DNA"/>
</dbReference>
<keyword evidence="3" id="KW-1185">Reference proteome</keyword>
<organism evidence="2 3">
    <name type="scientific">Heterodermia speciosa</name>
    <dbReference type="NCBI Taxonomy" id="116794"/>
    <lineage>
        <taxon>Eukaryota</taxon>
        <taxon>Fungi</taxon>
        <taxon>Dikarya</taxon>
        <taxon>Ascomycota</taxon>
        <taxon>Pezizomycotina</taxon>
        <taxon>Lecanoromycetes</taxon>
        <taxon>OSLEUM clade</taxon>
        <taxon>Lecanoromycetidae</taxon>
        <taxon>Caliciales</taxon>
        <taxon>Physciaceae</taxon>
        <taxon>Heterodermia</taxon>
    </lineage>
</organism>
<sequence>MPSVHARLDFLADIPLYQDEKPYAVLLPVHEKRNPDQRLNNLEWEAHDVLVTDIRGLWDTLDIDRCGFQAIHHKAASLGFDSIPNLHAYQKETETLLKERYPSSHVVCYELKLRENTRFERDTIDLNDPFLVEGPAKGAHNDVTFSSGPQIIDRYLSAEEKEMHIKPGCRVRIVNTWRSLIPKLEDRPLAFCEYRSIDPDDLVEADRVLPDRVGEVYYLRYHPEQRWYWLEHQDLDEVFMFMMYDSAEGDQARCRLSTRDHVLE</sequence>
<evidence type="ECO:0000256" key="1">
    <source>
        <dbReference type="ARBA" id="ARBA00023604"/>
    </source>
</evidence>
<protein>
    <submittedName>
        <fullName evidence="2">Uncharacterized protein</fullName>
    </submittedName>
</protein>
<dbReference type="PANTHER" id="PTHR34598:SF3">
    <property type="entry name" value="OXIDOREDUCTASE AN1597"/>
    <property type="match status" value="1"/>
</dbReference>
<comment type="similarity">
    <text evidence="1">Belongs to the asaB hydroxylase/desaturase family.</text>
</comment>
<dbReference type="GO" id="GO:0016491">
    <property type="term" value="F:oxidoreductase activity"/>
    <property type="evidence" value="ECO:0007669"/>
    <property type="project" value="InterPro"/>
</dbReference>
<name>A0A8H3FNP0_9LECA</name>
<dbReference type="OrthoDB" id="412788at2759"/>
<dbReference type="PANTHER" id="PTHR34598">
    <property type="entry name" value="BLL6449 PROTEIN"/>
    <property type="match status" value="1"/>
</dbReference>
<dbReference type="NCBIfam" id="NF041278">
    <property type="entry name" value="CmcJ_NvfI_EfuI"/>
    <property type="match status" value="1"/>
</dbReference>
<accession>A0A8H3FNP0</accession>
<dbReference type="Proteomes" id="UP000664521">
    <property type="component" value="Unassembled WGS sequence"/>
</dbReference>
<evidence type="ECO:0000313" key="3">
    <source>
        <dbReference type="Proteomes" id="UP000664521"/>
    </source>
</evidence>
<evidence type="ECO:0000313" key="2">
    <source>
        <dbReference type="EMBL" id="CAF9925123.1"/>
    </source>
</evidence>